<evidence type="ECO:0000313" key="8">
    <source>
        <dbReference type="Proteomes" id="UP000188320"/>
    </source>
</evidence>
<organism evidence="7 8">
    <name type="scientific">Zancudomyces culisetae</name>
    <name type="common">Gut fungus</name>
    <name type="synonym">Smittium culisetae</name>
    <dbReference type="NCBI Taxonomy" id="1213189"/>
    <lineage>
        <taxon>Eukaryota</taxon>
        <taxon>Fungi</taxon>
        <taxon>Fungi incertae sedis</taxon>
        <taxon>Zoopagomycota</taxon>
        <taxon>Kickxellomycotina</taxon>
        <taxon>Harpellomycetes</taxon>
        <taxon>Harpellales</taxon>
        <taxon>Legeriomycetaceae</taxon>
        <taxon>Zancudomyces</taxon>
    </lineage>
</organism>
<feature type="region of interest" description="Disordered" evidence="5">
    <location>
        <begin position="170"/>
        <end position="202"/>
    </location>
</feature>
<dbReference type="GO" id="GO:0004386">
    <property type="term" value="F:helicase activity"/>
    <property type="evidence" value="ECO:0007669"/>
    <property type="project" value="UniProtKB-KW"/>
</dbReference>
<dbReference type="InterPro" id="IPR050520">
    <property type="entry name" value="INO80/SWR1_helicase"/>
</dbReference>
<dbReference type="InterPro" id="IPR001650">
    <property type="entry name" value="Helicase_C-like"/>
</dbReference>
<keyword evidence="2" id="KW-0547">Nucleotide-binding</keyword>
<keyword evidence="8" id="KW-1185">Reference proteome</keyword>
<dbReference type="InterPro" id="IPR027417">
    <property type="entry name" value="P-loop_NTPase"/>
</dbReference>
<protein>
    <submittedName>
        <fullName evidence="7">Helicase SWR1</fullName>
    </submittedName>
</protein>
<keyword evidence="3" id="KW-0378">Hydrolase</keyword>
<dbReference type="PROSITE" id="PS51194">
    <property type="entry name" value="HELICASE_CTER"/>
    <property type="match status" value="1"/>
</dbReference>
<evidence type="ECO:0000256" key="4">
    <source>
        <dbReference type="ARBA" id="ARBA00022840"/>
    </source>
</evidence>
<dbReference type="OrthoDB" id="448448at2759"/>
<evidence type="ECO:0000256" key="1">
    <source>
        <dbReference type="ARBA" id="ARBA00004123"/>
    </source>
</evidence>
<keyword evidence="4" id="KW-0067">ATP-binding</keyword>
<proteinExistence type="predicted"/>
<evidence type="ECO:0000256" key="3">
    <source>
        <dbReference type="ARBA" id="ARBA00022801"/>
    </source>
</evidence>
<dbReference type="AlphaFoldDB" id="A0A1R1PIV8"/>
<dbReference type="InterPro" id="IPR049730">
    <property type="entry name" value="SNF2/RAD54-like_C"/>
</dbReference>
<dbReference type="Proteomes" id="UP000188320">
    <property type="component" value="Unassembled WGS sequence"/>
</dbReference>
<dbReference type="EMBL" id="LSSK01001062">
    <property type="protein sequence ID" value="OMH80859.1"/>
    <property type="molecule type" value="Genomic_DNA"/>
</dbReference>
<feature type="compositionally biased region" description="Basic and acidic residues" evidence="5">
    <location>
        <begin position="170"/>
        <end position="183"/>
    </location>
</feature>
<name>A0A1R1PIV8_ZANCU</name>
<dbReference type="CDD" id="cd18793">
    <property type="entry name" value="SF2_C_SNF"/>
    <property type="match status" value="1"/>
</dbReference>
<accession>A0A1R1PIV8</accession>
<evidence type="ECO:0000256" key="2">
    <source>
        <dbReference type="ARBA" id="ARBA00022741"/>
    </source>
</evidence>
<comment type="caution">
    <text evidence="7">The sequence shown here is derived from an EMBL/GenBank/DDBJ whole genome shotgun (WGS) entry which is preliminary data.</text>
</comment>
<dbReference type="Gene3D" id="3.40.50.300">
    <property type="entry name" value="P-loop containing nucleotide triphosphate hydrolases"/>
    <property type="match status" value="1"/>
</dbReference>
<evidence type="ECO:0000313" key="7">
    <source>
        <dbReference type="EMBL" id="OMH80859.1"/>
    </source>
</evidence>
<evidence type="ECO:0000259" key="6">
    <source>
        <dbReference type="PROSITE" id="PS51194"/>
    </source>
</evidence>
<feature type="domain" description="Helicase C-terminal" evidence="6">
    <location>
        <begin position="1"/>
        <end position="121"/>
    </location>
</feature>
<dbReference type="GO" id="GO:0042393">
    <property type="term" value="F:histone binding"/>
    <property type="evidence" value="ECO:0007669"/>
    <property type="project" value="TreeGrafter"/>
</dbReference>
<feature type="compositionally biased region" description="Basic and acidic residues" evidence="5">
    <location>
        <begin position="191"/>
        <end position="202"/>
    </location>
</feature>
<dbReference type="SUPFAM" id="SSF52540">
    <property type="entry name" value="P-loop containing nucleoside triphosphate hydrolases"/>
    <property type="match status" value="1"/>
</dbReference>
<reference evidence="8" key="1">
    <citation type="submission" date="2017-01" db="EMBL/GenBank/DDBJ databases">
        <authorList>
            <person name="Wang Y."/>
            <person name="White M."/>
            <person name="Kvist S."/>
            <person name="Moncalvo J.-M."/>
        </authorList>
    </citation>
    <scope>NUCLEOTIDE SEQUENCE [LARGE SCALE GENOMIC DNA]</scope>
    <source>
        <strain evidence="8">COL-18-3</strain>
    </source>
</reference>
<dbReference type="PANTHER" id="PTHR45685">
    <property type="entry name" value="HELICASE SRCAP-RELATED"/>
    <property type="match status" value="1"/>
</dbReference>
<dbReference type="GO" id="GO:0003677">
    <property type="term" value="F:DNA binding"/>
    <property type="evidence" value="ECO:0007669"/>
    <property type="project" value="UniProtKB-KW"/>
</dbReference>
<sequence length="244" mass="27973">MYNCVIGGGIIENVVKEIQNGEIKQYKRHDSKAGGVGINLTGADVVVFYDSDWNPAVDAQCMDRAHRIGQRNEVHIYRLLCTNSVEQSIYTRACQKKWMERAIINDDNGNDEFYQEEFTVDYKSIAADLLGSQQVLQSTNTNTNTNTTTTTTTTTKTTTFTTFNNEKVKEKDQYKEKNIEKNENQNQNQKENQKENEKDEKQTLQLQNKTLISSNQNTLDSIGHIDDYICKTIEKFTNPKFNLV</sequence>
<dbReference type="GO" id="GO:0016887">
    <property type="term" value="F:ATP hydrolysis activity"/>
    <property type="evidence" value="ECO:0007669"/>
    <property type="project" value="TreeGrafter"/>
</dbReference>
<dbReference type="SMART" id="SM00490">
    <property type="entry name" value="HELICc"/>
    <property type="match status" value="1"/>
</dbReference>
<gene>
    <name evidence="7" type="ORF">AX774_g5699</name>
</gene>
<dbReference type="GO" id="GO:0006338">
    <property type="term" value="P:chromatin remodeling"/>
    <property type="evidence" value="ECO:0007669"/>
    <property type="project" value="TreeGrafter"/>
</dbReference>
<dbReference type="Pfam" id="PF00271">
    <property type="entry name" value="Helicase_C"/>
    <property type="match status" value="1"/>
</dbReference>
<evidence type="ECO:0000256" key="5">
    <source>
        <dbReference type="SAM" id="MobiDB-lite"/>
    </source>
</evidence>
<dbReference type="GO" id="GO:0005634">
    <property type="term" value="C:nucleus"/>
    <property type="evidence" value="ECO:0007669"/>
    <property type="project" value="UniProtKB-SubCell"/>
</dbReference>
<keyword evidence="7" id="KW-0347">Helicase</keyword>
<dbReference type="GO" id="GO:0005524">
    <property type="term" value="F:ATP binding"/>
    <property type="evidence" value="ECO:0007669"/>
    <property type="project" value="UniProtKB-KW"/>
</dbReference>
<comment type="subcellular location">
    <subcellularLocation>
        <location evidence="1">Nucleus</location>
    </subcellularLocation>
</comment>